<protein>
    <submittedName>
        <fullName evidence="1">Phage major capsid protein</fullName>
    </submittedName>
</protein>
<organism evidence="1 2">
    <name type="scientific">Antarcticirhabdus aurantiaca</name>
    <dbReference type="NCBI Taxonomy" id="2606717"/>
    <lineage>
        <taxon>Bacteria</taxon>
        <taxon>Pseudomonadati</taxon>
        <taxon>Pseudomonadota</taxon>
        <taxon>Alphaproteobacteria</taxon>
        <taxon>Hyphomicrobiales</taxon>
        <taxon>Aurantimonadaceae</taxon>
        <taxon>Antarcticirhabdus</taxon>
    </lineage>
</organism>
<sequence length="435" mass="46468">MKHIAPGAFALATPLAAARPRAVTPLGVRADASDPKKMLAELQTAFESFKAEHDAKLKAKADDVVVNEKVDRINDAVGNFQKAIDDLNAKMAAGALGSPNGDQGKPRDPEYSQTWASFFREGDRSSEDYLKAKAKEGPRAAMSAGSNADGGYLAPVEWDRTITGKLKEVSPIRQNASVVSVGGAGFRKVFNDRSVGSGWVGETATRPATSTPQLGILDFITGEIYAFPFVTRQILEDAEVNVETWLGDEVKTEFSRQENIAFLSGDGVNKPFGLLTYVTGAANAAKHPWGAIATVNTGAAAALTADGFINLFYDLPASYRTNAKLYTNRLSQAAMRKLKDGQGNYLWQPSFAAGQPATLGGESIVEIPDMPGVGANNIAALYGDMAATYVVVDRRGVLVLRDELTNKPYVGFYTTRRVGGGVQNPEPMRALKVAA</sequence>
<gene>
    <name evidence="1" type="ORF">OXU80_03545</name>
</gene>
<evidence type="ECO:0000313" key="2">
    <source>
        <dbReference type="Proteomes" id="UP001163223"/>
    </source>
</evidence>
<name>A0ACD4NRP6_9HYPH</name>
<dbReference type="Proteomes" id="UP001163223">
    <property type="component" value="Chromosome"/>
</dbReference>
<reference evidence="1" key="1">
    <citation type="submission" date="2022-11" db="EMBL/GenBank/DDBJ databases">
        <title>beta-Carotene-producing bacterium, Jeongeuplla avenae sp. nov., alleviates the salt stress of Arabidopsis seedlings.</title>
        <authorList>
            <person name="Jiang L."/>
            <person name="Lee J."/>
        </authorList>
    </citation>
    <scope>NUCLEOTIDE SEQUENCE</scope>
    <source>
        <strain evidence="1">DY_R2A_6</strain>
    </source>
</reference>
<keyword evidence="2" id="KW-1185">Reference proteome</keyword>
<evidence type="ECO:0000313" key="1">
    <source>
        <dbReference type="EMBL" id="WAJ29321.1"/>
    </source>
</evidence>
<accession>A0ACD4NRP6</accession>
<dbReference type="EMBL" id="CP113520">
    <property type="protein sequence ID" value="WAJ29321.1"/>
    <property type="molecule type" value="Genomic_DNA"/>
</dbReference>
<proteinExistence type="predicted"/>